<dbReference type="AlphaFoldDB" id="A0A841IVB9"/>
<proteinExistence type="predicted"/>
<gene>
    <name evidence="1" type="ORF">FHS13_003174</name>
</gene>
<sequence length="55" mass="6262">MLEDMEHDRDAPALEETAHVLRDALAAADIKRLVRASREGDGDEVERIRQRYVDG</sequence>
<reference evidence="1 2" key="1">
    <citation type="submission" date="2020-08" db="EMBL/GenBank/DDBJ databases">
        <title>Genomic Encyclopedia of Type Strains, Phase III (KMG-III): the genomes of soil and plant-associated and newly described type strains.</title>
        <authorList>
            <person name="Whitman W."/>
        </authorList>
    </citation>
    <scope>NUCLEOTIDE SEQUENCE [LARGE SCALE GENOMIC DNA]</scope>
    <source>
        <strain evidence="1 2">CECT 8712</strain>
    </source>
</reference>
<comment type="caution">
    <text evidence="1">The sequence shown here is derived from an EMBL/GenBank/DDBJ whole genome shotgun (WGS) entry which is preliminary data.</text>
</comment>
<dbReference type="Proteomes" id="UP000536604">
    <property type="component" value="Unassembled WGS sequence"/>
</dbReference>
<dbReference type="EMBL" id="JACHJO010000009">
    <property type="protein sequence ID" value="MBB6121206.1"/>
    <property type="molecule type" value="Genomic_DNA"/>
</dbReference>
<dbReference type="RefSeq" id="WP_184292800.1">
    <property type="nucleotide sequence ID" value="NZ_JACHJO010000009.1"/>
</dbReference>
<evidence type="ECO:0000313" key="1">
    <source>
        <dbReference type="EMBL" id="MBB6121206.1"/>
    </source>
</evidence>
<accession>A0A841IVB9</accession>
<keyword evidence="2" id="KW-1185">Reference proteome</keyword>
<evidence type="ECO:0000313" key="2">
    <source>
        <dbReference type="Proteomes" id="UP000536604"/>
    </source>
</evidence>
<name>A0A841IVB9_9ACTN</name>
<organism evidence="1 2">
    <name type="scientific">Nocardiopsis algeriensis</name>
    <dbReference type="NCBI Taxonomy" id="1478215"/>
    <lineage>
        <taxon>Bacteria</taxon>
        <taxon>Bacillati</taxon>
        <taxon>Actinomycetota</taxon>
        <taxon>Actinomycetes</taxon>
        <taxon>Streptosporangiales</taxon>
        <taxon>Nocardiopsidaceae</taxon>
        <taxon>Nocardiopsis</taxon>
    </lineage>
</organism>
<protein>
    <submittedName>
        <fullName evidence="1">Uncharacterized protein</fullName>
    </submittedName>
</protein>